<feature type="domain" description="Glycosyl transferase family 1" evidence="1">
    <location>
        <begin position="182"/>
        <end position="337"/>
    </location>
</feature>
<dbReference type="PANTHER" id="PTHR12526">
    <property type="entry name" value="GLYCOSYLTRANSFERASE"/>
    <property type="match status" value="1"/>
</dbReference>
<accession>A0ABS7CV67</accession>
<dbReference type="SUPFAM" id="SSF53756">
    <property type="entry name" value="UDP-Glycosyltransferase/glycogen phosphorylase"/>
    <property type="match status" value="1"/>
</dbReference>
<keyword evidence="4" id="KW-1185">Reference proteome</keyword>
<gene>
    <name evidence="3" type="ORF">K0O23_11370</name>
</gene>
<feature type="domain" description="Glycosyltransferase subfamily 4-like N-terminal" evidence="2">
    <location>
        <begin position="13"/>
        <end position="165"/>
    </location>
</feature>
<dbReference type="InterPro" id="IPR001296">
    <property type="entry name" value="Glyco_trans_1"/>
</dbReference>
<name>A0ABS7CV67_9BACT</name>
<dbReference type="Proteomes" id="UP000813018">
    <property type="component" value="Unassembled WGS sequence"/>
</dbReference>
<evidence type="ECO:0000313" key="4">
    <source>
        <dbReference type="Proteomes" id="UP000813018"/>
    </source>
</evidence>
<dbReference type="EMBL" id="JAHYXK010000008">
    <property type="protein sequence ID" value="MBW7467668.1"/>
    <property type="molecule type" value="Genomic_DNA"/>
</dbReference>
<dbReference type="Gene3D" id="3.40.50.2000">
    <property type="entry name" value="Glycogen Phosphorylase B"/>
    <property type="match status" value="2"/>
</dbReference>
<dbReference type="InterPro" id="IPR028098">
    <property type="entry name" value="Glyco_trans_4-like_N"/>
</dbReference>
<dbReference type="RefSeq" id="WP_219877546.1">
    <property type="nucleotide sequence ID" value="NZ_JAHYXK010000008.1"/>
</dbReference>
<evidence type="ECO:0000313" key="3">
    <source>
        <dbReference type="EMBL" id="MBW7467668.1"/>
    </source>
</evidence>
<sequence length="360" mass="40598">MKIIFLAGSLNQGGAEYQIIALAKLFKDKGHDVEVFALTDYDFYLPLINEYAIKYSCLRNDQSRIKRILLTVKKIRASKPDLIISYLKVVSQVAIVAKLISFSKSKLIISERTSLLKPLQDQFHFNLALLADHVTVNSVSKFHYIKQKFPLLAKKLSFVPNIIDVMYYSPSAVANTEPLLNRLTFVGRISPEKNVVELVQAVANLLSEGYDLTLDLYGSIINKSYTNQVASLIESKSIGDKIKLKGKISNVKEVYDTSDLICLVSKYEGFSNVLAEALSSGIPVVASDIEENRYLIEDSTNGFLVNPNDVTSISTGIKNFLTLNRNERQILKLNNRKKAEALLDKEKIYQQYIDIIKFRK</sequence>
<dbReference type="Pfam" id="PF13439">
    <property type="entry name" value="Glyco_transf_4"/>
    <property type="match status" value="1"/>
</dbReference>
<proteinExistence type="predicted"/>
<protein>
    <submittedName>
        <fullName evidence="3">Glycosyltransferase family 4 protein</fullName>
    </submittedName>
</protein>
<comment type="caution">
    <text evidence="3">The sequence shown here is derived from an EMBL/GenBank/DDBJ whole genome shotgun (WGS) entry which is preliminary data.</text>
</comment>
<reference evidence="3 4" key="1">
    <citation type="journal article" date="2016" name="Int. J. Syst. Evol. Microbiol.">
        <title>Pontibacter aydingkolensis sp. nov., isolated from soil of a salt lake.</title>
        <authorList>
            <person name="Osman G."/>
            <person name="Zhang T."/>
            <person name="Lou K."/>
            <person name="Gao Y."/>
            <person name="Chang W."/>
            <person name="Lin Q."/>
            <person name="Yang H.M."/>
            <person name="Huo X.D."/>
            <person name="Wang N."/>
        </authorList>
    </citation>
    <scope>NUCLEOTIDE SEQUENCE [LARGE SCALE GENOMIC DNA]</scope>
    <source>
        <strain evidence="3 4">KACC 19255</strain>
    </source>
</reference>
<evidence type="ECO:0000259" key="2">
    <source>
        <dbReference type="Pfam" id="PF13439"/>
    </source>
</evidence>
<evidence type="ECO:0000259" key="1">
    <source>
        <dbReference type="Pfam" id="PF00534"/>
    </source>
</evidence>
<dbReference type="Pfam" id="PF00534">
    <property type="entry name" value="Glycos_transf_1"/>
    <property type="match status" value="1"/>
</dbReference>
<dbReference type="CDD" id="cd03801">
    <property type="entry name" value="GT4_PimA-like"/>
    <property type="match status" value="1"/>
</dbReference>
<organism evidence="3 4">
    <name type="scientific">Pontibacter aydingkolensis</name>
    <dbReference type="NCBI Taxonomy" id="1911536"/>
    <lineage>
        <taxon>Bacteria</taxon>
        <taxon>Pseudomonadati</taxon>
        <taxon>Bacteroidota</taxon>
        <taxon>Cytophagia</taxon>
        <taxon>Cytophagales</taxon>
        <taxon>Hymenobacteraceae</taxon>
        <taxon>Pontibacter</taxon>
    </lineage>
</organism>